<feature type="domain" description="Peptidase M12A" evidence="3">
    <location>
        <begin position="47"/>
        <end position="157"/>
    </location>
</feature>
<evidence type="ECO:0000259" key="3">
    <source>
        <dbReference type="Pfam" id="PF01400"/>
    </source>
</evidence>
<dbReference type="InterPro" id="IPR001506">
    <property type="entry name" value="Peptidase_M12A"/>
</dbReference>
<feature type="non-terminal residue" evidence="4">
    <location>
        <position position="193"/>
    </location>
</feature>
<reference evidence="4" key="1">
    <citation type="submission" date="2022-03" db="EMBL/GenBank/DDBJ databases">
        <authorList>
            <person name="Martin H S."/>
        </authorList>
    </citation>
    <scope>NUCLEOTIDE SEQUENCE</scope>
</reference>
<proteinExistence type="predicted"/>
<dbReference type="Gene3D" id="3.40.390.10">
    <property type="entry name" value="Collagenase (Catalytic Domain)"/>
    <property type="match status" value="1"/>
</dbReference>
<dbReference type="Pfam" id="PF01400">
    <property type="entry name" value="Astacin"/>
    <property type="match status" value="1"/>
</dbReference>
<gene>
    <name evidence="4" type="ORF">IPOD504_LOCUS15001</name>
</gene>
<sequence length="193" mass="22986">MKKTFFKEFVDLLFISLLTINLCDALNIDRLIRNSSRDIMVENWPNQWNNSVIPYAFNFFSPSPKRLLSHVQKGHKYIEERSCLTFKEQDPRVLVTLYNFTYIYYSYSGVLENCCLPFFSKSQRRRLVLITPLCTLPAEVAHATLHAMGLRHKKHRPFSKYEVKRLMFFNACDNLNQKLDFFENKMTNTYYSH</sequence>
<evidence type="ECO:0000313" key="4">
    <source>
        <dbReference type="EMBL" id="CAH2071144.1"/>
    </source>
</evidence>
<comment type="cofactor">
    <cofactor evidence="1">
        <name>Zn(2+)</name>
        <dbReference type="ChEBI" id="CHEBI:29105"/>
    </cofactor>
</comment>
<keyword evidence="5" id="KW-1185">Reference proteome</keyword>
<evidence type="ECO:0000256" key="2">
    <source>
        <dbReference type="SAM" id="SignalP"/>
    </source>
</evidence>
<evidence type="ECO:0000256" key="1">
    <source>
        <dbReference type="ARBA" id="ARBA00001947"/>
    </source>
</evidence>
<name>A0ABN8IY56_9NEOP</name>
<organism evidence="4 5">
    <name type="scientific">Iphiclides podalirius</name>
    <name type="common">scarce swallowtail</name>
    <dbReference type="NCBI Taxonomy" id="110791"/>
    <lineage>
        <taxon>Eukaryota</taxon>
        <taxon>Metazoa</taxon>
        <taxon>Ecdysozoa</taxon>
        <taxon>Arthropoda</taxon>
        <taxon>Hexapoda</taxon>
        <taxon>Insecta</taxon>
        <taxon>Pterygota</taxon>
        <taxon>Neoptera</taxon>
        <taxon>Endopterygota</taxon>
        <taxon>Lepidoptera</taxon>
        <taxon>Glossata</taxon>
        <taxon>Ditrysia</taxon>
        <taxon>Papilionoidea</taxon>
        <taxon>Papilionidae</taxon>
        <taxon>Papilioninae</taxon>
        <taxon>Iphiclides</taxon>
    </lineage>
</organism>
<dbReference type="EMBL" id="OW152818">
    <property type="protein sequence ID" value="CAH2071144.1"/>
    <property type="molecule type" value="Genomic_DNA"/>
</dbReference>
<feature type="signal peptide" evidence="2">
    <location>
        <begin position="1"/>
        <end position="25"/>
    </location>
</feature>
<protein>
    <recommendedName>
        <fullName evidence="3">Peptidase M12A domain-containing protein</fullName>
    </recommendedName>
</protein>
<evidence type="ECO:0000313" key="5">
    <source>
        <dbReference type="Proteomes" id="UP000837857"/>
    </source>
</evidence>
<feature type="chain" id="PRO_5046968280" description="Peptidase M12A domain-containing protein" evidence="2">
    <location>
        <begin position="26"/>
        <end position="193"/>
    </location>
</feature>
<dbReference type="InterPro" id="IPR024079">
    <property type="entry name" value="MetalloPept_cat_dom_sf"/>
</dbReference>
<keyword evidence="2" id="KW-0732">Signal</keyword>
<dbReference type="SUPFAM" id="SSF55486">
    <property type="entry name" value="Metalloproteases ('zincins'), catalytic domain"/>
    <property type="match status" value="1"/>
</dbReference>
<dbReference type="Proteomes" id="UP000837857">
    <property type="component" value="Chromosome 6"/>
</dbReference>
<accession>A0ABN8IY56</accession>